<reference evidence="4" key="1">
    <citation type="journal article" date="2020" name="Stud. Mycol.">
        <title>101 Dothideomycetes genomes: a test case for predicting lifestyles and emergence of pathogens.</title>
        <authorList>
            <person name="Haridas S."/>
            <person name="Albert R."/>
            <person name="Binder M."/>
            <person name="Bloem J."/>
            <person name="Labutti K."/>
            <person name="Salamov A."/>
            <person name="Andreopoulos B."/>
            <person name="Baker S."/>
            <person name="Barry K."/>
            <person name="Bills G."/>
            <person name="Bluhm B."/>
            <person name="Cannon C."/>
            <person name="Castanera R."/>
            <person name="Culley D."/>
            <person name="Daum C."/>
            <person name="Ezra D."/>
            <person name="Gonzalez J."/>
            <person name="Henrissat B."/>
            <person name="Kuo A."/>
            <person name="Liang C."/>
            <person name="Lipzen A."/>
            <person name="Lutzoni F."/>
            <person name="Magnuson J."/>
            <person name="Mondo S."/>
            <person name="Nolan M."/>
            <person name="Ohm R."/>
            <person name="Pangilinan J."/>
            <person name="Park H.-J."/>
            <person name="Ramirez L."/>
            <person name="Alfaro M."/>
            <person name="Sun H."/>
            <person name="Tritt A."/>
            <person name="Yoshinaga Y."/>
            <person name="Zwiers L.-H."/>
            <person name="Turgeon B."/>
            <person name="Goodwin S."/>
            <person name="Spatafora J."/>
            <person name="Crous P."/>
            <person name="Grigoriev I."/>
        </authorList>
    </citation>
    <scope>NUCLEOTIDE SEQUENCE</scope>
    <source>
        <strain evidence="4">CBS 690.94</strain>
    </source>
</reference>
<dbReference type="InterPro" id="IPR052210">
    <property type="entry name" value="LysM1-like"/>
</dbReference>
<dbReference type="PANTHER" id="PTHR34997:SF1">
    <property type="entry name" value="PEPTIDOGLYCAN-BINDING LYSIN DOMAIN"/>
    <property type="match status" value="1"/>
</dbReference>
<accession>A0A9P4PJG4</accession>
<proteinExistence type="predicted"/>
<keyword evidence="2" id="KW-0843">Virulence</keyword>
<evidence type="ECO:0000313" key="5">
    <source>
        <dbReference type="Proteomes" id="UP000799764"/>
    </source>
</evidence>
<dbReference type="InterPro" id="IPR018392">
    <property type="entry name" value="LysM"/>
</dbReference>
<dbReference type="CDD" id="cd00118">
    <property type="entry name" value="LysM"/>
    <property type="match status" value="1"/>
</dbReference>
<evidence type="ECO:0000313" key="4">
    <source>
        <dbReference type="EMBL" id="KAF2445127.1"/>
    </source>
</evidence>
<keyword evidence="1" id="KW-0147">Chitin-binding</keyword>
<dbReference type="OrthoDB" id="5985073at2759"/>
<dbReference type="Gene3D" id="3.10.350.10">
    <property type="entry name" value="LysM domain"/>
    <property type="match status" value="1"/>
</dbReference>
<name>A0A9P4PJG4_9PLEO</name>
<dbReference type="PROSITE" id="PS51782">
    <property type="entry name" value="LYSM"/>
    <property type="match status" value="1"/>
</dbReference>
<dbReference type="PANTHER" id="PTHR34997">
    <property type="entry name" value="AM15"/>
    <property type="match status" value="1"/>
</dbReference>
<protein>
    <submittedName>
        <fullName evidence="4">Carbohydrate-binding module family 50 protein</fullName>
    </submittedName>
</protein>
<evidence type="ECO:0000256" key="2">
    <source>
        <dbReference type="ARBA" id="ARBA00023026"/>
    </source>
</evidence>
<feature type="domain" description="LysM" evidence="3">
    <location>
        <begin position="84"/>
        <end position="130"/>
    </location>
</feature>
<sequence length="257" mass="28401">MELCCYPRAGEYLLFQCGRERDRITLTVCSVLQVLPGDFICIGPPGGSYVAELVPGATGGKPVYTTTALPAKETPPGTIKNCGHYYDVVSGDYCQMIAMNFSITFDILRTMNPQLDADCSNLWANASYCVATVRGSTLTPVSVLVQSRDCYLTLSRISDNFIIDVGVFGNCDQASIVVDIREVNVIRYGVLIGQAVFQCDTQGDNRASGANAIWSIQSMLSMVYSRRWGLLLPYIYQVRDYVRPIESVEYSARCRLQ</sequence>
<organism evidence="4 5">
    <name type="scientific">Karstenula rhodostoma CBS 690.94</name>
    <dbReference type="NCBI Taxonomy" id="1392251"/>
    <lineage>
        <taxon>Eukaryota</taxon>
        <taxon>Fungi</taxon>
        <taxon>Dikarya</taxon>
        <taxon>Ascomycota</taxon>
        <taxon>Pezizomycotina</taxon>
        <taxon>Dothideomycetes</taxon>
        <taxon>Pleosporomycetidae</taxon>
        <taxon>Pleosporales</taxon>
        <taxon>Massarineae</taxon>
        <taxon>Didymosphaeriaceae</taxon>
        <taxon>Karstenula</taxon>
    </lineage>
</organism>
<dbReference type="GO" id="GO:0008061">
    <property type="term" value="F:chitin binding"/>
    <property type="evidence" value="ECO:0007669"/>
    <property type="project" value="UniProtKB-KW"/>
</dbReference>
<dbReference type="SUPFAM" id="SSF54106">
    <property type="entry name" value="LysM domain"/>
    <property type="match status" value="1"/>
</dbReference>
<keyword evidence="5" id="KW-1185">Reference proteome</keyword>
<dbReference type="InterPro" id="IPR036779">
    <property type="entry name" value="LysM_dom_sf"/>
</dbReference>
<comment type="caution">
    <text evidence="4">The sequence shown here is derived from an EMBL/GenBank/DDBJ whole genome shotgun (WGS) entry which is preliminary data.</text>
</comment>
<gene>
    <name evidence="4" type="ORF">P171DRAFT_289894</name>
</gene>
<dbReference type="Proteomes" id="UP000799764">
    <property type="component" value="Unassembled WGS sequence"/>
</dbReference>
<evidence type="ECO:0000256" key="1">
    <source>
        <dbReference type="ARBA" id="ARBA00022669"/>
    </source>
</evidence>
<dbReference type="EMBL" id="MU001500">
    <property type="protein sequence ID" value="KAF2445127.1"/>
    <property type="molecule type" value="Genomic_DNA"/>
</dbReference>
<dbReference type="AlphaFoldDB" id="A0A9P4PJG4"/>
<evidence type="ECO:0000259" key="3">
    <source>
        <dbReference type="PROSITE" id="PS51782"/>
    </source>
</evidence>